<dbReference type="Pfam" id="PF08044">
    <property type="entry name" value="DUF1707"/>
    <property type="match status" value="1"/>
</dbReference>
<dbReference type="InterPro" id="IPR025698">
    <property type="entry name" value="2TM_dom"/>
</dbReference>
<organism evidence="4 5">
    <name type="scientific">Mycobacterium deserti</name>
    <dbReference type="NCBI Taxonomy" id="2978347"/>
    <lineage>
        <taxon>Bacteria</taxon>
        <taxon>Bacillati</taxon>
        <taxon>Actinomycetota</taxon>
        <taxon>Actinomycetes</taxon>
        <taxon>Mycobacteriales</taxon>
        <taxon>Mycobacteriaceae</taxon>
        <taxon>Mycobacterium</taxon>
    </lineage>
</organism>
<evidence type="ECO:0000256" key="1">
    <source>
        <dbReference type="SAM" id="Phobius"/>
    </source>
</evidence>
<protein>
    <submittedName>
        <fullName evidence="4">DUF1707 domain-containing protein</fullName>
    </submittedName>
</protein>
<reference evidence="5" key="1">
    <citation type="submission" date="2023-07" db="EMBL/GenBank/DDBJ databases">
        <authorList>
            <person name="Deng Y."/>
            <person name="Zhang Y.-Q."/>
        </authorList>
    </citation>
    <scope>NUCLEOTIDE SEQUENCE [LARGE SCALE GENOMIC DNA]</scope>
    <source>
        <strain evidence="5">CPCC 205710</strain>
    </source>
</reference>
<keyword evidence="5" id="KW-1185">Reference proteome</keyword>
<proteinExistence type="predicted"/>
<keyword evidence="1" id="KW-0472">Membrane</keyword>
<sequence>MTAPIAPVVRAGDREREKTADQLGQALAQGYLEMTEYETRLQAAFSAHTTADLRLLVADLPLAQLRRNDPRRQAARRKAARRGVQIHLAAYLTMVFIVLTVWLAVGLTAGAWYFWPIWPILGAGIGVVSHALTVRSVQPGSRSASMQVGHAGPVWPGCSSGVGRLSWH</sequence>
<comment type="caution">
    <text evidence="4">The sequence shown here is derived from an EMBL/GenBank/DDBJ whole genome shotgun (WGS) entry which is preliminary data.</text>
</comment>
<gene>
    <name evidence="4" type="ORF">N4S67_09280</name>
</gene>
<name>A0ABT2M8L2_9MYCO</name>
<dbReference type="PANTHER" id="PTHR40763:SF4">
    <property type="entry name" value="DUF1707 DOMAIN-CONTAINING PROTEIN"/>
    <property type="match status" value="1"/>
</dbReference>
<feature type="domain" description="DUF1707" evidence="2">
    <location>
        <begin position="9"/>
        <end position="61"/>
    </location>
</feature>
<feature type="transmembrane region" description="Helical" evidence="1">
    <location>
        <begin position="86"/>
        <end position="105"/>
    </location>
</feature>
<feature type="domain" description="2TM" evidence="3">
    <location>
        <begin position="73"/>
        <end position="134"/>
    </location>
</feature>
<dbReference type="InterPro" id="IPR012551">
    <property type="entry name" value="DUF1707_SHOCT-like"/>
</dbReference>
<accession>A0ABT2M8L2</accession>
<evidence type="ECO:0000313" key="5">
    <source>
        <dbReference type="Proteomes" id="UP001206639"/>
    </source>
</evidence>
<feature type="transmembrane region" description="Helical" evidence="1">
    <location>
        <begin position="111"/>
        <end position="132"/>
    </location>
</feature>
<dbReference type="EMBL" id="JAODWD010000002">
    <property type="protein sequence ID" value="MCT7658612.1"/>
    <property type="molecule type" value="Genomic_DNA"/>
</dbReference>
<dbReference type="Proteomes" id="UP001206639">
    <property type="component" value="Unassembled WGS sequence"/>
</dbReference>
<keyword evidence="1" id="KW-1133">Transmembrane helix</keyword>
<evidence type="ECO:0000259" key="2">
    <source>
        <dbReference type="Pfam" id="PF08044"/>
    </source>
</evidence>
<evidence type="ECO:0000259" key="3">
    <source>
        <dbReference type="Pfam" id="PF13239"/>
    </source>
</evidence>
<dbReference type="PANTHER" id="PTHR40763">
    <property type="entry name" value="MEMBRANE PROTEIN-RELATED"/>
    <property type="match status" value="1"/>
</dbReference>
<keyword evidence="1" id="KW-0812">Transmembrane</keyword>
<evidence type="ECO:0000313" key="4">
    <source>
        <dbReference type="EMBL" id="MCT7658612.1"/>
    </source>
</evidence>
<dbReference type="Pfam" id="PF13239">
    <property type="entry name" value="2TM"/>
    <property type="match status" value="1"/>
</dbReference>
<dbReference type="RefSeq" id="WP_260992654.1">
    <property type="nucleotide sequence ID" value="NZ_JAODWD010000002.1"/>
</dbReference>